<organism evidence="1 2">
    <name type="scientific">Escherichia coli</name>
    <dbReference type="NCBI Taxonomy" id="562"/>
    <lineage>
        <taxon>Bacteria</taxon>
        <taxon>Pseudomonadati</taxon>
        <taxon>Pseudomonadota</taxon>
        <taxon>Gammaproteobacteria</taxon>
        <taxon>Enterobacterales</taxon>
        <taxon>Enterobacteriaceae</taxon>
        <taxon>Escherichia</taxon>
    </lineage>
</organism>
<proteinExistence type="predicted"/>
<dbReference type="Proteomes" id="UP000250780">
    <property type="component" value="Unassembled WGS sequence"/>
</dbReference>
<protein>
    <submittedName>
        <fullName evidence="1">Oxidoreductase</fullName>
        <ecNumber evidence="1">1.4.1.13</ecNumber>
    </submittedName>
</protein>
<dbReference type="EC" id="1.4.1.13" evidence="1"/>
<reference evidence="1 2" key="1">
    <citation type="submission" date="2018-06" db="EMBL/GenBank/DDBJ databases">
        <authorList>
            <consortium name="Pathogen Informatics"/>
            <person name="Doyle S."/>
        </authorList>
    </citation>
    <scope>NUCLEOTIDE SEQUENCE [LARGE SCALE GENOMIC DNA]</scope>
    <source>
        <strain evidence="1 2">NCTC9073</strain>
    </source>
</reference>
<dbReference type="AlphaFoldDB" id="A0A2X1NNM6"/>
<name>A0A2X1NNM6_ECOLX</name>
<accession>A0A2X1NNM6</accession>
<dbReference type="EMBL" id="UASD01000009">
    <property type="protein sequence ID" value="SPX16652.1"/>
    <property type="molecule type" value="Genomic_DNA"/>
</dbReference>
<evidence type="ECO:0000313" key="2">
    <source>
        <dbReference type="Proteomes" id="UP000250780"/>
    </source>
</evidence>
<sequence length="61" mass="6689">MKDAPGVYDALPFLIANTKQVMGLEELPEEPFINTAGLNVVYWAAATPRWTVCVPHCATAR</sequence>
<gene>
    <name evidence="1" type="primary">aegA_1</name>
    <name evidence="1" type="ORF">NCTC9073_04433</name>
</gene>
<dbReference type="GO" id="GO:0004355">
    <property type="term" value="F:glutamate synthase (NADPH) activity"/>
    <property type="evidence" value="ECO:0007669"/>
    <property type="project" value="UniProtKB-EC"/>
</dbReference>
<evidence type="ECO:0000313" key="1">
    <source>
        <dbReference type="EMBL" id="SPX16652.1"/>
    </source>
</evidence>
<keyword evidence="1" id="KW-0560">Oxidoreductase</keyword>